<reference evidence="4" key="2">
    <citation type="submission" date="2017-02" db="EMBL/GenBank/DDBJ databases">
        <title>Sunflower complete genome.</title>
        <authorList>
            <person name="Langlade N."/>
            <person name="Munos S."/>
        </authorList>
    </citation>
    <scope>NUCLEOTIDE SEQUENCE [LARGE SCALE GENOMIC DNA]</scope>
    <source>
        <tissue evidence="4">Leaves</tissue>
    </source>
</reference>
<keyword evidence="2" id="KW-0732">Signal</keyword>
<evidence type="ECO:0000256" key="1">
    <source>
        <dbReference type="SAM" id="MobiDB-lite"/>
    </source>
</evidence>
<feature type="region of interest" description="Disordered" evidence="1">
    <location>
        <begin position="81"/>
        <end position="123"/>
    </location>
</feature>
<feature type="chain" id="PRO_5012761429" evidence="2">
    <location>
        <begin position="23"/>
        <end position="123"/>
    </location>
</feature>
<keyword evidence="5" id="KW-1185">Reference proteome</keyword>
<sequence length="123" mass="13955">MMIDMMIMLLCVRVSLLMTTNADFLFSHQIQDFHELGYDQKVISSGLSRKLMLNKMGEGYRDQDLVLYNDQKKALLAGETEKRGVVNGAQGSDPTQFTTMDYSHVRRRRPIHNSSSPKSANSP</sequence>
<feature type="compositionally biased region" description="Polar residues" evidence="1">
    <location>
        <begin position="112"/>
        <end position="123"/>
    </location>
</feature>
<proteinExistence type="predicted"/>
<reference evidence="3" key="3">
    <citation type="submission" date="2020-06" db="EMBL/GenBank/DDBJ databases">
        <title>Helianthus annuus Genome sequencing and assembly Release 2.</title>
        <authorList>
            <person name="Gouzy J."/>
            <person name="Langlade N."/>
            <person name="Munos S."/>
        </authorList>
    </citation>
    <scope>NUCLEOTIDE SEQUENCE</scope>
    <source>
        <tissue evidence="3">Leaves</tissue>
    </source>
</reference>
<dbReference type="EMBL" id="CM007897">
    <property type="protein sequence ID" value="OTG17751.1"/>
    <property type="molecule type" value="Genomic_DNA"/>
</dbReference>
<protein>
    <submittedName>
        <fullName evidence="4">Uncharacterized protein</fullName>
    </submittedName>
</protein>
<dbReference type="InParanoid" id="A0A251U621"/>
<organism evidence="4 5">
    <name type="scientific">Helianthus annuus</name>
    <name type="common">Common sunflower</name>
    <dbReference type="NCBI Taxonomy" id="4232"/>
    <lineage>
        <taxon>Eukaryota</taxon>
        <taxon>Viridiplantae</taxon>
        <taxon>Streptophyta</taxon>
        <taxon>Embryophyta</taxon>
        <taxon>Tracheophyta</taxon>
        <taxon>Spermatophyta</taxon>
        <taxon>Magnoliopsida</taxon>
        <taxon>eudicotyledons</taxon>
        <taxon>Gunneridae</taxon>
        <taxon>Pentapetalae</taxon>
        <taxon>asterids</taxon>
        <taxon>campanulids</taxon>
        <taxon>Asterales</taxon>
        <taxon>Asteraceae</taxon>
        <taxon>Asteroideae</taxon>
        <taxon>Heliantheae alliance</taxon>
        <taxon>Heliantheae</taxon>
        <taxon>Helianthus</taxon>
    </lineage>
</organism>
<dbReference type="Proteomes" id="UP000215914">
    <property type="component" value="Chromosome 8"/>
</dbReference>
<feature type="compositionally biased region" description="Polar residues" evidence="1">
    <location>
        <begin position="89"/>
        <end position="101"/>
    </location>
</feature>
<reference evidence="3 5" key="1">
    <citation type="journal article" date="2017" name="Nature">
        <title>The sunflower genome provides insights into oil metabolism, flowering and Asterid evolution.</title>
        <authorList>
            <person name="Badouin H."/>
            <person name="Gouzy J."/>
            <person name="Grassa C.J."/>
            <person name="Murat F."/>
            <person name="Staton S.E."/>
            <person name="Cottret L."/>
            <person name="Lelandais-Briere C."/>
            <person name="Owens G.L."/>
            <person name="Carrere S."/>
            <person name="Mayjonade B."/>
            <person name="Legrand L."/>
            <person name="Gill N."/>
            <person name="Kane N.C."/>
            <person name="Bowers J.E."/>
            <person name="Hubner S."/>
            <person name="Bellec A."/>
            <person name="Berard A."/>
            <person name="Berges H."/>
            <person name="Blanchet N."/>
            <person name="Boniface M.C."/>
            <person name="Brunel D."/>
            <person name="Catrice O."/>
            <person name="Chaidir N."/>
            <person name="Claudel C."/>
            <person name="Donnadieu C."/>
            <person name="Faraut T."/>
            <person name="Fievet G."/>
            <person name="Helmstetter N."/>
            <person name="King M."/>
            <person name="Knapp S.J."/>
            <person name="Lai Z."/>
            <person name="Le Paslier M.C."/>
            <person name="Lippi Y."/>
            <person name="Lorenzon L."/>
            <person name="Mandel J.R."/>
            <person name="Marage G."/>
            <person name="Marchand G."/>
            <person name="Marquand E."/>
            <person name="Bret-Mestries E."/>
            <person name="Morien E."/>
            <person name="Nambeesan S."/>
            <person name="Nguyen T."/>
            <person name="Pegot-Espagnet P."/>
            <person name="Pouilly N."/>
            <person name="Raftis F."/>
            <person name="Sallet E."/>
            <person name="Schiex T."/>
            <person name="Thomas J."/>
            <person name="Vandecasteele C."/>
            <person name="Vares D."/>
            <person name="Vear F."/>
            <person name="Vautrin S."/>
            <person name="Crespi M."/>
            <person name="Mangin B."/>
            <person name="Burke J.M."/>
            <person name="Salse J."/>
            <person name="Munos S."/>
            <person name="Vincourt P."/>
            <person name="Rieseberg L.H."/>
            <person name="Langlade N.B."/>
        </authorList>
    </citation>
    <scope>NUCLEOTIDE SEQUENCE [LARGE SCALE GENOMIC DNA]</scope>
    <source>
        <strain evidence="5">cv. SF193</strain>
        <tissue evidence="3">Leaves</tissue>
    </source>
</reference>
<accession>A0A251U621</accession>
<dbReference type="AlphaFoldDB" id="A0A251U621"/>
<feature type="signal peptide" evidence="2">
    <location>
        <begin position="1"/>
        <end position="22"/>
    </location>
</feature>
<name>A0A251U621_HELAN</name>
<evidence type="ECO:0000313" key="5">
    <source>
        <dbReference type="Proteomes" id="UP000215914"/>
    </source>
</evidence>
<evidence type="ECO:0000256" key="2">
    <source>
        <dbReference type="SAM" id="SignalP"/>
    </source>
</evidence>
<evidence type="ECO:0000313" key="3">
    <source>
        <dbReference type="EMBL" id="KAF5794205.1"/>
    </source>
</evidence>
<dbReference type="OrthoDB" id="894015at2759"/>
<dbReference type="EMBL" id="MNCJ02000323">
    <property type="protein sequence ID" value="KAF5794205.1"/>
    <property type="molecule type" value="Genomic_DNA"/>
</dbReference>
<dbReference type="Gramene" id="mRNA:HanXRQr2_Chr08g0325521">
    <property type="protein sequence ID" value="mRNA:HanXRQr2_Chr08g0325521"/>
    <property type="gene ID" value="HanXRQr2_Chr08g0325521"/>
</dbReference>
<gene>
    <name evidence="4" type="ORF">HannXRQ_Chr08g0215601</name>
    <name evidence="3" type="ORF">HanXRQr2_Chr08g0325521</name>
</gene>
<evidence type="ECO:0000313" key="4">
    <source>
        <dbReference type="EMBL" id="OTG17751.1"/>
    </source>
</evidence>